<dbReference type="Pfam" id="PF00083">
    <property type="entry name" value="Sugar_tr"/>
    <property type="match status" value="1"/>
</dbReference>
<feature type="transmembrane region" description="Helical" evidence="6">
    <location>
        <begin position="410"/>
        <end position="432"/>
    </location>
</feature>
<organism evidence="8 9">
    <name type="scientific">Filobasidium floriforme</name>
    <dbReference type="NCBI Taxonomy" id="5210"/>
    <lineage>
        <taxon>Eukaryota</taxon>
        <taxon>Fungi</taxon>
        <taxon>Dikarya</taxon>
        <taxon>Basidiomycota</taxon>
        <taxon>Agaricomycotina</taxon>
        <taxon>Tremellomycetes</taxon>
        <taxon>Filobasidiales</taxon>
        <taxon>Filobasidiaceae</taxon>
        <taxon>Filobasidium</taxon>
    </lineage>
</organism>
<dbReference type="PROSITE" id="PS50850">
    <property type="entry name" value="MFS"/>
    <property type="match status" value="1"/>
</dbReference>
<evidence type="ECO:0000256" key="2">
    <source>
        <dbReference type="ARBA" id="ARBA00010992"/>
    </source>
</evidence>
<keyword evidence="3 6" id="KW-0812">Transmembrane</keyword>
<feature type="transmembrane region" description="Helical" evidence="6">
    <location>
        <begin position="354"/>
        <end position="371"/>
    </location>
</feature>
<dbReference type="PROSITE" id="PS00217">
    <property type="entry name" value="SUGAR_TRANSPORT_2"/>
    <property type="match status" value="1"/>
</dbReference>
<dbReference type="InterPro" id="IPR020846">
    <property type="entry name" value="MFS_dom"/>
</dbReference>
<feature type="domain" description="Major facilitator superfamily (MFS) profile" evidence="7">
    <location>
        <begin position="48"/>
        <end position="501"/>
    </location>
</feature>
<evidence type="ECO:0000256" key="5">
    <source>
        <dbReference type="ARBA" id="ARBA00023136"/>
    </source>
</evidence>
<dbReference type="PANTHER" id="PTHR48022:SF22">
    <property type="entry name" value="MAJOR FACILITATOR SUPERFAMILY (MFS) PROFILE DOMAIN-CONTAINING PROTEIN"/>
    <property type="match status" value="1"/>
</dbReference>
<dbReference type="AlphaFoldDB" id="A0A8K0JFW8"/>
<evidence type="ECO:0000313" key="8">
    <source>
        <dbReference type="EMBL" id="KAG7527765.1"/>
    </source>
</evidence>
<dbReference type="FunFam" id="1.20.1250.20:FF:000078">
    <property type="entry name" value="MFS maltose transporter, putative"/>
    <property type="match status" value="1"/>
</dbReference>
<dbReference type="PANTHER" id="PTHR48022">
    <property type="entry name" value="PLASTIDIC GLUCOSE TRANSPORTER 4"/>
    <property type="match status" value="1"/>
</dbReference>
<evidence type="ECO:0000256" key="1">
    <source>
        <dbReference type="ARBA" id="ARBA00004141"/>
    </source>
</evidence>
<feature type="transmembrane region" description="Helical" evidence="6">
    <location>
        <begin position="196"/>
        <end position="219"/>
    </location>
</feature>
<feature type="transmembrane region" description="Helical" evidence="6">
    <location>
        <begin position="163"/>
        <end position="184"/>
    </location>
</feature>
<feature type="transmembrane region" description="Helical" evidence="6">
    <location>
        <begin position="479"/>
        <end position="496"/>
    </location>
</feature>
<dbReference type="InterPro" id="IPR036259">
    <property type="entry name" value="MFS_trans_sf"/>
</dbReference>
<proteinExistence type="inferred from homology"/>
<comment type="caution">
    <text evidence="8">The sequence shown here is derived from an EMBL/GenBank/DDBJ whole genome shotgun (WGS) entry which is preliminary data.</text>
</comment>
<name>A0A8K0JFW8_9TREE</name>
<keyword evidence="5 6" id="KW-0472">Membrane</keyword>
<feature type="transmembrane region" description="Helical" evidence="6">
    <location>
        <begin position="133"/>
        <end position="151"/>
    </location>
</feature>
<feature type="transmembrane region" description="Helical" evidence="6">
    <location>
        <begin position="444"/>
        <end position="467"/>
    </location>
</feature>
<sequence>MALQDTKQDLSLADIDHVEGKELGTVDHDEYVGQFAEQEAHEETPWQALKSHPWSSVWVVYGIGIIIACSFDNNAGGNVISIPRFRQDYGSPFDGNYVLPAQWQSAYSGGPAASSVFGTFGGSYISDKIGRKWTMAICYVLLFAGITVEVISHNQSNPNAVFFAGKLINGFAIGGLLATALTYIGEIAPLALRGILLALSAIAFTVGGIIITLIINSFGTLNSEWAYKSCFVAQYGVTGIVAAFWIFMPESPTWLLSRGRDQHAARALKRMGHSQVQGEKAIATIKLTLERARAETAGVTYLDCFKKSNLRRTIIASMPLSIQAFCGVFWVAGFSTYYMQLAGYSTAMSFKLGIVQQVISMVGNLCACVLIERVGRRALTLWGIVALTILLMVTGGLACVGTPSANKGTVALILFYCWLYNVTIGATAYVALAEIGTSRLRAKTASIAIGVQGCFSCMWNFVLPYLFNPDQANLGAKTAFIFGGFSIFCCVYLYFYHPETKGRSYQELDELFAKGVPARQFASYVTDAQTEAIQVKQRVQDGELSL</sequence>
<dbReference type="EMBL" id="JABELV010000231">
    <property type="protein sequence ID" value="KAG7527765.1"/>
    <property type="molecule type" value="Genomic_DNA"/>
</dbReference>
<dbReference type="GO" id="GO:0005351">
    <property type="term" value="F:carbohydrate:proton symporter activity"/>
    <property type="evidence" value="ECO:0007669"/>
    <property type="project" value="TreeGrafter"/>
</dbReference>
<feature type="transmembrane region" description="Helical" evidence="6">
    <location>
        <begin position="314"/>
        <end position="334"/>
    </location>
</feature>
<protein>
    <recommendedName>
        <fullName evidence="7">Major facilitator superfamily (MFS) profile domain-containing protein</fullName>
    </recommendedName>
</protein>
<dbReference type="Proteomes" id="UP000812966">
    <property type="component" value="Unassembled WGS sequence"/>
</dbReference>
<dbReference type="Gene3D" id="1.20.1250.20">
    <property type="entry name" value="MFS general substrate transporter like domains"/>
    <property type="match status" value="1"/>
</dbReference>
<accession>A0A8K0JFW8</accession>
<gene>
    <name evidence="8" type="ORF">FFLO_06607</name>
</gene>
<comment type="similarity">
    <text evidence="2">Belongs to the major facilitator superfamily. Sugar transporter (TC 2.A.1.1) family.</text>
</comment>
<evidence type="ECO:0000259" key="7">
    <source>
        <dbReference type="PROSITE" id="PS50850"/>
    </source>
</evidence>
<feature type="transmembrane region" description="Helical" evidence="6">
    <location>
        <begin position="225"/>
        <end position="248"/>
    </location>
</feature>
<evidence type="ECO:0000256" key="3">
    <source>
        <dbReference type="ARBA" id="ARBA00022692"/>
    </source>
</evidence>
<feature type="transmembrane region" description="Helical" evidence="6">
    <location>
        <begin position="378"/>
        <end position="398"/>
    </location>
</feature>
<evidence type="ECO:0000256" key="4">
    <source>
        <dbReference type="ARBA" id="ARBA00022989"/>
    </source>
</evidence>
<evidence type="ECO:0000313" key="9">
    <source>
        <dbReference type="Proteomes" id="UP000812966"/>
    </source>
</evidence>
<keyword evidence="9" id="KW-1185">Reference proteome</keyword>
<evidence type="ECO:0000256" key="6">
    <source>
        <dbReference type="SAM" id="Phobius"/>
    </source>
</evidence>
<dbReference type="InterPro" id="IPR005828">
    <property type="entry name" value="MFS_sugar_transport-like"/>
</dbReference>
<comment type="subcellular location">
    <subcellularLocation>
        <location evidence="1">Membrane</location>
        <topology evidence="1">Multi-pass membrane protein</topology>
    </subcellularLocation>
</comment>
<dbReference type="InterPro" id="IPR005829">
    <property type="entry name" value="Sugar_transporter_CS"/>
</dbReference>
<dbReference type="GO" id="GO:0016020">
    <property type="term" value="C:membrane"/>
    <property type="evidence" value="ECO:0007669"/>
    <property type="project" value="UniProtKB-SubCell"/>
</dbReference>
<reference evidence="8" key="1">
    <citation type="submission" date="2020-04" db="EMBL/GenBank/DDBJ databases">
        <title>Analysis of mating type loci in Filobasidium floriforme.</title>
        <authorList>
            <person name="Nowrousian M."/>
        </authorList>
    </citation>
    <scope>NUCLEOTIDE SEQUENCE</scope>
    <source>
        <strain evidence="8">CBS 6242</strain>
    </source>
</reference>
<keyword evidence="4 6" id="KW-1133">Transmembrane helix</keyword>
<dbReference type="InterPro" id="IPR050360">
    <property type="entry name" value="MFS_Sugar_Transporters"/>
</dbReference>
<dbReference type="SUPFAM" id="SSF103473">
    <property type="entry name" value="MFS general substrate transporter"/>
    <property type="match status" value="1"/>
</dbReference>